<keyword evidence="1" id="KW-0378">Hydrolase</keyword>
<dbReference type="Gene3D" id="3.90.320.10">
    <property type="match status" value="1"/>
</dbReference>
<sequence>MSHITYASKTLAKIEEVMEADQGNSFRKYSGLVLPHIGDAYQENDMPFRTHMGASLIGGDCGRAIWYGFHWTTAPKFGGRQLRLFNRGHLEEGRFVALLLMIGCQVYQQDENGNQFRISDAGGHFGGSGDGVVVNLPDLEPGQPALCEMKTHNDKSFKKLTAEGVRSSKFEHFVQMQVYMRKMGLAVALYVAVNKNDDALHMELVYLEPSIADEYINRGVTLVFMDHPPRKINESSSWWKCKWCDHRPVCHLNKAPERNCRTCKSSKVNKDGTWGCNFDYNNRILSKDEQYAGCENYKRAF</sequence>
<evidence type="ECO:0000313" key="2">
    <source>
        <dbReference type="Proteomes" id="UP000503037"/>
    </source>
</evidence>
<keyword evidence="2" id="KW-1185">Reference proteome</keyword>
<reference evidence="2" key="1">
    <citation type="submission" date="2020-04" db="EMBL/GenBank/DDBJ databases">
        <authorList>
            <person name="Ma R."/>
            <person name="Lai J."/>
            <person name="Yang Y."/>
            <person name="Jiao N."/>
            <person name="Zhang R."/>
        </authorList>
    </citation>
    <scope>NUCLEOTIDE SEQUENCE [LARGE SCALE GENOMIC DNA]</scope>
</reference>
<proteinExistence type="predicted"/>
<gene>
    <name evidence="1" type="ORF">vBAcoSR7M_55</name>
</gene>
<protein>
    <submittedName>
        <fullName evidence="1">Exonuclease</fullName>
    </submittedName>
</protein>
<organism evidence="1 2">
    <name type="scientific">Alteromonas phage vB_AcoS-R7M</name>
    <dbReference type="NCBI Taxonomy" id="2729541"/>
    <lineage>
        <taxon>Viruses</taxon>
        <taxon>Duplodnaviria</taxon>
        <taxon>Heunggongvirae</taxon>
        <taxon>Uroviricota</taxon>
        <taxon>Caudoviricetes</taxon>
        <taxon>Queuovirinae</taxon>
        <taxon>Amoyvirus</taxon>
        <taxon>Amoyvirus R7M</taxon>
    </lineage>
</organism>
<evidence type="ECO:0000313" key="1">
    <source>
        <dbReference type="EMBL" id="QJI53377.1"/>
    </source>
</evidence>
<dbReference type="EMBL" id="MT345684">
    <property type="protein sequence ID" value="QJI53377.1"/>
    <property type="molecule type" value="Genomic_DNA"/>
</dbReference>
<keyword evidence="1" id="KW-0540">Nuclease</keyword>
<keyword evidence="1" id="KW-0269">Exonuclease</keyword>
<dbReference type="Proteomes" id="UP000503037">
    <property type="component" value="Segment"/>
</dbReference>
<name>A0A6M3YNF7_9CAUD</name>
<accession>A0A6M3YNF7</accession>
<dbReference type="InterPro" id="IPR011604">
    <property type="entry name" value="PDDEXK-like_dom_sf"/>
</dbReference>
<dbReference type="GO" id="GO:0004527">
    <property type="term" value="F:exonuclease activity"/>
    <property type="evidence" value="ECO:0007669"/>
    <property type="project" value="UniProtKB-KW"/>
</dbReference>